<accession>A0A2R6XET1</accession>
<reference evidence="2" key="1">
    <citation type="journal article" date="2017" name="Cell">
        <title>Insights into land plant evolution garnered from the Marchantia polymorpha genome.</title>
        <authorList>
            <person name="Bowman J.L."/>
            <person name="Kohchi T."/>
            <person name="Yamato K.T."/>
            <person name="Jenkins J."/>
            <person name="Shu S."/>
            <person name="Ishizaki K."/>
            <person name="Yamaoka S."/>
            <person name="Nishihama R."/>
            <person name="Nakamura Y."/>
            <person name="Berger F."/>
            <person name="Adam C."/>
            <person name="Aki S.S."/>
            <person name="Althoff F."/>
            <person name="Araki T."/>
            <person name="Arteaga-Vazquez M.A."/>
            <person name="Balasubrmanian S."/>
            <person name="Barry K."/>
            <person name="Bauer D."/>
            <person name="Boehm C.R."/>
            <person name="Briginshaw L."/>
            <person name="Caballero-Perez J."/>
            <person name="Catarino B."/>
            <person name="Chen F."/>
            <person name="Chiyoda S."/>
            <person name="Chovatia M."/>
            <person name="Davies K.M."/>
            <person name="Delmans M."/>
            <person name="Demura T."/>
            <person name="Dierschke T."/>
            <person name="Dolan L."/>
            <person name="Dorantes-Acosta A.E."/>
            <person name="Eklund D.M."/>
            <person name="Florent S.N."/>
            <person name="Flores-Sandoval E."/>
            <person name="Fujiyama A."/>
            <person name="Fukuzawa H."/>
            <person name="Galik B."/>
            <person name="Grimanelli D."/>
            <person name="Grimwood J."/>
            <person name="Grossniklaus U."/>
            <person name="Hamada T."/>
            <person name="Haseloff J."/>
            <person name="Hetherington A.J."/>
            <person name="Higo A."/>
            <person name="Hirakawa Y."/>
            <person name="Hundley H.N."/>
            <person name="Ikeda Y."/>
            <person name="Inoue K."/>
            <person name="Inoue S.I."/>
            <person name="Ishida S."/>
            <person name="Jia Q."/>
            <person name="Kakita M."/>
            <person name="Kanazawa T."/>
            <person name="Kawai Y."/>
            <person name="Kawashima T."/>
            <person name="Kennedy M."/>
            <person name="Kinose K."/>
            <person name="Kinoshita T."/>
            <person name="Kohara Y."/>
            <person name="Koide E."/>
            <person name="Komatsu K."/>
            <person name="Kopischke S."/>
            <person name="Kubo M."/>
            <person name="Kyozuka J."/>
            <person name="Lagercrantz U."/>
            <person name="Lin S.S."/>
            <person name="Lindquist E."/>
            <person name="Lipzen A.M."/>
            <person name="Lu C.W."/>
            <person name="De Luna E."/>
            <person name="Martienssen R.A."/>
            <person name="Minamino N."/>
            <person name="Mizutani M."/>
            <person name="Mizutani M."/>
            <person name="Mochizuki N."/>
            <person name="Monte I."/>
            <person name="Mosher R."/>
            <person name="Nagasaki H."/>
            <person name="Nakagami H."/>
            <person name="Naramoto S."/>
            <person name="Nishitani K."/>
            <person name="Ohtani M."/>
            <person name="Okamoto T."/>
            <person name="Okumura M."/>
            <person name="Phillips J."/>
            <person name="Pollak B."/>
            <person name="Reinders A."/>
            <person name="Rovekamp M."/>
            <person name="Sano R."/>
            <person name="Sawa S."/>
            <person name="Schmid M.W."/>
            <person name="Shirakawa M."/>
            <person name="Solano R."/>
            <person name="Spunde A."/>
            <person name="Suetsugu N."/>
            <person name="Sugano S."/>
            <person name="Sugiyama A."/>
            <person name="Sun R."/>
            <person name="Suzuki Y."/>
            <person name="Takenaka M."/>
            <person name="Takezawa D."/>
            <person name="Tomogane H."/>
            <person name="Tsuzuki M."/>
            <person name="Ueda T."/>
            <person name="Umeda M."/>
            <person name="Ward J.M."/>
            <person name="Watanabe Y."/>
            <person name="Yazaki K."/>
            <person name="Yokoyama R."/>
            <person name="Yoshitake Y."/>
            <person name="Yotsui I."/>
            <person name="Zachgo S."/>
            <person name="Schmutz J."/>
        </authorList>
    </citation>
    <scope>NUCLEOTIDE SEQUENCE [LARGE SCALE GENOMIC DNA]</scope>
    <source>
        <strain evidence="2">Tak-1</strain>
    </source>
</reference>
<sequence>MQEGILNHWPSHLNHFVPGRRICVDPSAACASALESRDQPTALKQNDENMALK</sequence>
<dbReference type="EMBL" id="KZ772691">
    <property type="protein sequence ID" value="PTQ44613.1"/>
    <property type="molecule type" value="Genomic_DNA"/>
</dbReference>
<proteinExistence type="predicted"/>
<evidence type="ECO:0000313" key="2">
    <source>
        <dbReference type="Proteomes" id="UP000244005"/>
    </source>
</evidence>
<dbReference type="Proteomes" id="UP000244005">
    <property type="component" value="Unassembled WGS sequence"/>
</dbReference>
<protein>
    <submittedName>
        <fullName evidence="1">Uncharacterized protein</fullName>
    </submittedName>
</protein>
<evidence type="ECO:0000313" key="1">
    <source>
        <dbReference type="EMBL" id="PTQ44613.1"/>
    </source>
</evidence>
<dbReference type="Gramene" id="Mp1g12790.1">
    <property type="protein sequence ID" value="Mp1g12790.1.cds1"/>
    <property type="gene ID" value="Mp1g12790"/>
</dbReference>
<organism evidence="1 2">
    <name type="scientific">Marchantia polymorpha</name>
    <name type="common">Common liverwort</name>
    <name type="synonym">Marchantia aquatica</name>
    <dbReference type="NCBI Taxonomy" id="3197"/>
    <lineage>
        <taxon>Eukaryota</taxon>
        <taxon>Viridiplantae</taxon>
        <taxon>Streptophyta</taxon>
        <taxon>Embryophyta</taxon>
        <taxon>Marchantiophyta</taxon>
        <taxon>Marchantiopsida</taxon>
        <taxon>Marchantiidae</taxon>
        <taxon>Marchantiales</taxon>
        <taxon>Marchantiaceae</taxon>
        <taxon>Marchantia</taxon>
    </lineage>
</organism>
<keyword evidence="2" id="KW-1185">Reference proteome</keyword>
<name>A0A2R6XET1_MARPO</name>
<gene>
    <name evidence="1" type="ORF">MARPO_0019s0049</name>
</gene>
<dbReference type="AlphaFoldDB" id="A0A2R6XET1"/>